<proteinExistence type="predicted"/>
<name>A0A3N4LQM9_9PEZI</name>
<sequence length="404" mass="45194">MENTRATTPQLQNFRMLATRNENGPGNDTISMSSHEYKMYISNCYIVLDFISFPGPHARRRSNCVHSISHPRVPSSTPPSVGTDQEGSTTRVYVNHNHAQRRLLDRLINHGCIATDLRTWEEVQTVWMLVPVKNGGGLGVGLQIEEVIGYVKKNARKHWHKEKEGWQTARRTWTEWVESHRNKVRSVVNNAGPRVHLEEEIVWNNTANGAAAPNEDAGTELASGAPAVLPPSVPLMGELVLKFREINSEDIDPGLVNILYEDDTGRIIHPLGWREGFGIYGPDRPLPCHSSPHSYPMKAMPTSRATMSTISIISPQPEPPLYPLTVGIVTIKATVARGYETPIWYHMLACAREWGFGMDLTISYPFLDEGEVRLVARVAAPWERNILSGMEAIEGLLTAKIQWA</sequence>
<protein>
    <submittedName>
        <fullName evidence="2">Uncharacterized protein</fullName>
    </submittedName>
</protein>
<evidence type="ECO:0000313" key="3">
    <source>
        <dbReference type="Proteomes" id="UP000267821"/>
    </source>
</evidence>
<organism evidence="2 3">
    <name type="scientific">Terfezia boudieri ATCC MYA-4762</name>
    <dbReference type="NCBI Taxonomy" id="1051890"/>
    <lineage>
        <taxon>Eukaryota</taxon>
        <taxon>Fungi</taxon>
        <taxon>Dikarya</taxon>
        <taxon>Ascomycota</taxon>
        <taxon>Pezizomycotina</taxon>
        <taxon>Pezizomycetes</taxon>
        <taxon>Pezizales</taxon>
        <taxon>Pezizaceae</taxon>
        <taxon>Terfezia</taxon>
    </lineage>
</organism>
<feature type="region of interest" description="Disordered" evidence="1">
    <location>
        <begin position="68"/>
        <end position="88"/>
    </location>
</feature>
<evidence type="ECO:0000256" key="1">
    <source>
        <dbReference type="SAM" id="MobiDB-lite"/>
    </source>
</evidence>
<dbReference type="EMBL" id="ML121549">
    <property type="protein sequence ID" value="RPB22941.1"/>
    <property type="molecule type" value="Genomic_DNA"/>
</dbReference>
<dbReference type="OrthoDB" id="10333546at2759"/>
<accession>A0A3N4LQM9</accession>
<dbReference type="InParanoid" id="A0A3N4LQM9"/>
<reference evidence="2 3" key="1">
    <citation type="journal article" date="2018" name="Nat. Ecol. Evol.">
        <title>Pezizomycetes genomes reveal the molecular basis of ectomycorrhizal truffle lifestyle.</title>
        <authorList>
            <person name="Murat C."/>
            <person name="Payen T."/>
            <person name="Noel B."/>
            <person name="Kuo A."/>
            <person name="Morin E."/>
            <person name="Chen J."/>
            <person name="Kohler A."/>
            <person name="Krizsan K."/>
            <person name="Balestrini R."/>
            <person name="Da Silva C."/>
            <person name="Montanini B."/>
            <person name="Hainaut M."/>
            <person name="Levati E."/>
            <person name="Barry K.W."/>
            <person name="Belfiori B."/>
            <person name="Cichocki N."/>
            <person name="Clum A."/>
            <person name="Dockter R.B."/>
            <person name="Fauchery L."/>
            <person name="Guy J."/>
            <person name="Iotti M."/>
            <person name="Le Tacon F."/>
            <person name="Lindquist E.A."/>
            <person name="Lipzen A."/>
            <person name="Malagnac F."/>
            <person name="Mello A."/>
            <person name="Molinier V."/>
            <person name="Miyauchi S."/>
            <person name="Poulain J."/>
            <person name="Riccioni C."/>
            <person name="Rubini A."/>
            <person name="Sitrit Y."/>
            <person name="Splivallo R."/>
            <person name="Traeger S."/>
            <person name="Wang M."/>
            <person name="Zifcakova L."/>
            <person name="Wipf D."/>
            <person name="Zambonelli A."/>
            <person name="Paolocci F."/>
            <person name="Nowrousian M."/>
            <person name="Ottonello S."/>
            <person name="Baldrian P."/>
            <person name="Spatafora J.W."/>
            <person name="Henrissat B."/>
            <person name="Nagy L.G."/>
            <person name="Aury J.M."/>
            <person name="Wincker P."/>
            <person name="Grigoriev I.V."/>
            <person name="Bonfante P."/>
            <person name="Martin F.M."/>
        </authorList>
    </citation>
    <scope>NUCLEOTIDE SEQUENCE [LARGE SCALE GENOMIC DNA]</scope>
    <source>
        <strain evidence="2 3">ATCC MYA-4762</strain>
    </source>
</reference>
<gene>
    <name evidence="2" type="ORF">L211DRAFT_850349</name>
</gene>
<keyword evidence="3" id="KW-1185">Reference proteome</keyword>
<feature type="compositionally biased region" description="Polar residues" evidence="1">
    <location>
        <begin position="74"/>
        <end position="88"/>
    </location>
</feature>
<dbReference type="AlphaFoldDB" id="A0A3N4LQM9"/>
<evidence type="ECO:0000313" key="2">
    <source>
        <dbReference type="EMBL" id="RPB22941.1"/>
    </source>
</evidence>
<dbReference type="Proteomes" id="UP000267821">
    <property type="component" value="Unassembled WGS sequence"/>
</dbReference>